<dbReference type="EMBL" id="CP042190">
    <property type="protein sequence ID" value="QDS71614.1"/>
    <property type="molecule type" value="Genomic_DNA"/>
</dbReference>
<comment type="similarity">
    <text evidence="1">Belongs to the ATP-dependent AMP-binding enzyme family.</text>
</comment>
<feature type="domain" description="AMP-dependent synthetase/ligase" evidence="2">
    <location>
        <begin position="34"/>
        <end position="411"/>
    </location>
</feature>
<evidence type="ECO:0000259" key="2">
    <source>
        <dbReference type="Pfam" id="PF00501"/>
    </source>
</evidence>
<evidence type="ECO:0000259" key="3">
    <source>
        <dbReference type="Pfam" id="PF13193"/>
    </source>
</evidence>
<dbReference type="PROSITE" id="PS00455">
    <property type="entry name" value="AMP_BINDING"/>
    <property type="match status" value="1"/>
</dbReference>
<proteinExistence type="inferred from homology"/>
<dbReference type="Pfam" id="PF13193">
    <property type="entry name" value="AMP-binding_C"/>
    <property type="match status" value="1"/>
</dbReference>
<dbReference type="AlphaFoldDB" id="A0A517L7K5"/>
<protein>
    <recommendedName>
        <fullName evidence="6">AMP-dependent synthetase/ligase domain-containing protein</fullName>
    </recommendedName>
</protein>
<accession>A0A517L7K5</accession>
<dbReference type="InterPro" id="IPR042099">
    <property type="entry name" value="ANL_N_sf"/>
</dbReference>
<feature type="domain" description="AMP-binding enzyme C-terminal" evidence="3">
    <location>
        <begin position="463"/>
        <end position="546"/>
    </location>
</feature>
<evidence type="ECO:0000313" key="5">
    <source>
        <dbReference type="Proteomes" id="UP000316270"/>
    </source>
</evidence>
<sequence length="582" mass="64604">MAVETWDRTKFTPQHSGRNVLPCMPLFTRLLRLAHRKPPKVAIHDVRANVERTYLELLTDVLAFRERILRTLAPQLVDSLCNREEIYIAVLAPGGYEFTVGVLAVLATGAAVVPMTTALPVEEASYFVNKAQAVAVLAAESALNLGMGLQRHINLSTNKDFKCIPIKPSIGAEPLSSADIYISSDRYMDDNAPGVVIFTSGTTGPPKGAVMRRAFTHDFALQVAEHYGIGPDDTLLHCLPVHHATGIGIMFFPLLMAGATIEFRSGGFDEVWMWERWREGVINPQRRLTFFSGVPTIYMRMRRHYQQVLSKLPPERVNEYILGARQFRAVLCGTSALPHPIAEFWTELMQERIVQRYGGTEFGAIFKVQMGATDVPDGSVGQRVPGYDVKLSNGDEGEVLVRNSHMFAKYLRDPEATAKAHNAEGYFKTGDIARREGNHHFIIGRASQDIIKSGGYKLSALDIERELLALPYIAEAIVVGVHDEEFGQRVGAILTLHPEAFGGPDSGEGLTIDGLREDLRARLAGYKMPTLLRVVESELPKTASGKILKKVLGEKYFPEGYEGIPKVQIWRARVKSEERAKL</sequence>
<organism evidence="4 5">
    <name type="scientific">Venturia effusa</name>
    <dbReference type="NCBI Taxonomy" id="50376"/>
    <lineage>
        <taxon>Eukaryota</taxon>
        <taxon>Fungi</taxon>
        <taxon>Dikarya</taxon>
        <taxon>Ascomycota</taxon>
        <taxon>Pezizomycotina</taxon>
        <taxon>Dothideomycetes</taxon>
        <taxon>Pleosporomycetidae</taxon>
        <taxon>Venturiales</taxon>
        <taxon>Venturiaceae</taxon>
        <taxon>Venturia</taxon>
    </lineage>
</organism>
<dbReference type="Gene3D" id="3.30.300.30">
    <property type="match status" value="1"/>
</dbReference>
<reference evidence="4 5" key="1">
    <citation type="submission" date="2019-07" db="EMBL/GenBank/DDBJ databases">
        <title>Finished genome of Venturia effusa.</title>
        <authorList>
            <person name="Young C.A."/>
            <person name="Cox M.P."/>
            <person name="Ganley A.R.D."/>
            <person name="David W.J."/>
        </authorList>
    </citation>
    <scope>NUCLEOTIDE SEQUENCE [LARGE SCALE GENOMIC DNA]</scope>
    <source>
        <strain evidence="5">albino</strain>
    </source>
</reference>
<evidence type="ECO:0000256" key="1">
    <source>
        <dbReference type="ARBA" id="ARBA00006432"/>
    </source>
</evidence>
<dbReference type="InterPro" id="IPR045851">
    <property type="entry name" value="AMP-bd_C_sf"/>
</dbReference>
<dbReference type="STRING" id="50376.A0A517L7K5"/>
<dbReference type="OrthoDB" id="6614653at2759"/>
<dbReference type="SUPFAM" id="SSF56801">
    <property type="entry name" value="Acetyl-CoA synthetase-like"/>
    <property type="match status" value="1"/>
</dbReference>
<gene>
    <name evidence="4" type="ORF">FKW77_006805</name>
</gene>
<dbReference type="InterPro" id="IPR000873">
    <property type="entry name" value="AMP-dep_synth/lig_dom"/>
</dbReference>
<dbReference type="InterPro" id="IPR025110">
    <property type="entry name" value="AMP-bd_C"/>
</dbReference>
<dbReference type="PANTHER" id="PTHR43201">
    <property type="entry name" value="ACYL-COA SYNTHETASE"/>
    <property type="match status" value="1"/>
</dbReference>
<dbReference type="PANTHER" id="PTHR43201:SF8">
    <property type="entry name" value="ACYL-COA SYNTHETASE FAMILY MEMBER 3"/>
    <property type="match status" value="1"/>
</dbReference>
<keyword evidence="5" id="KW-1185">Reference proteome</keyword>
<evidence type="ECO:0008006" key="6">
    <source>
        <dbReference type="Google" id="ProtNLM"/>
    </source>
</evidence>
<dbReference type="Pfam" id="PF00501">
    <property type="entry name" value="AMP-binding"/>
    <property type="match status" value="1"/>
</dbReference>
<dbReference type="GO" id="GO:0031956">
    <property type="term" value="F:medium-chain fatty acid-CoA ligase activity"/>
    <property type="evidence" value="ECO:0007669"/>
    <property type="project" value="TreeGrafter"/>
</dbReference>
<evidence type="ECO:0000313" key="4">
    <source>
        <dbReference type="EMBL" id="QDS71614.1"/>
    </source>
</evidence>
<dbReference type="GO" id="GO:0006631">
    <property type="term" value="P:fatty acid metabolic process"/>
    <property type="evidence" value="ECO:0007669"/>
    <property type="project" value="TreeGrafter"/>
</dbReference>
<dbReference type="Proteomes" id="UP000316270">
    <property type="component" value="Chromosome 6"/>
</dbReference>
<dbReference type="InterPro" id="IPR020845">
    <property type="entry name" value="AMP-binding_CS"/>
</dbReference>
<name>A0A517L7K5_9PEZI</name>
<dbReference type="Gene3D" id="3.40.50.12780">
    <property type="entry name" value="N-terminal domain of ligase-like"/>
    <property type="match status" value="1"/>
</dbReference>